<gene>
    <name evidence="3" type="primary">8238460</name>
    <name evidence="2" type="ORF">Phum_PHUM462630</name>
</gene>
<dbReference type="HOGENOM" id="CLU_2530176_0_0_1"/>
<dbReference type="CTD" id="8238460"/>
<dbReference type="AlphaFoldDB" id="E0VVE9"/>
<reference evidence="2" key="2">
    <citation type="submission" date="2007-04" db="EMBL/GenBank/DDBJ databases">
        <title>The genome of the human body louse.</title>
        <authorList>
            <consortium name="The Human Body Louse Genome Consortium"/>
            <person name="Kirkness E."/>
            <person name="Walenz B."/>
            <person name="Hass B."/>
            <person name="Bruggner R."/>
            <person name="Strausberg R."/>
        </authorList>
    </citation>
    <scope>NUCLEOTIDE SEQUENCE</scope>
    <source>
        <strain evidence="2">USDA</strain>
    </source>
</reference>
<reference evidence="2" key="1">
    <citation type="submission" date="2007-04" db="EMBL/GenBank/DDBJ databases">
        <title>Annotation of Pediculus humanus corporis strain USDA.</title>
        <authorList>
            <person name="Kirkness E."/>
            <person name="Hannick L."/>
            <person name="Hass B."/>
            <person name="Bruggner R."/>
            <person name="Lawson D."/>
            <person name="Bidwell S."/>
            <person name="Joardar V."/>
            <person name="Caler E."/>
            <person name="Walenz B."/>
            <person name="Inman J."/>
            <person name="Schobel S."/>
            <person name="Galinsky K."/>
            <person name="Amedeo P."/>
            <person name="Strausberg R."/>
        </authorList>
    </citation>
    <scope>NUCLEOTIDE SEQUENCE</scope>
    <source>
        <strain evidence="2">USDA</strain>
    </source>
</reference>
<sequence>MSEGMKVPPNSPTQLKETSESEKSENSSDVLMKWKKSAALFQPNTKNHNNNKKDDLEKPVEILHDKDVLEAAEALTCLSRANRT</sequence>
<dbReference type="GeneID" id="8238460"/>
<dbReference type="KEGG" id="phu:Phum_PHUM462630"/>
<keyword evidence="4" id="KW-1185">Reference proteome</keyword>
<dbReference type="EMBL" id="DS235811">
    <property type="protein sequence ID" value="EEB17355.1"/>
    <property type="molecule type" value="Genomic_DNA"/>
</dbReference>
<name>E0VVE9_PEDHC</name>
<accession>E0VVE9</accession>
<dbReference type="RefSeq" id="XP_002430093.1">
    <property type="nucleotide sequence ID" value="XM_002430048.1"/>
</dbReference>
<feature type="region of interest" description="Disordered" evidence="1">
    <location>
        <begin position="1"/>
        <end position="57"/>
    </location>
</feature>
<dbReference type="VEuPathDB" id="VectorBase:PHUM462630"/>
<reference evidence="3" key="3">
    <citation type="submission" date="2021-02" db="UniProtKB">
        <authorList>
            <consortium name="EnsemblMetazoa"/>
        </authorList>
    </citation>
    <scope>IDENTIFICATION</scope>
    <source>
        <strain evidence="3">USDA</strain>
    </source>
</reference>
<evidence type="ECO:0000256" key="1">
    <source>
        <dbReference type="SAM" id="MobiDB-lite"/>
    </source>
</evidence>
<feature type="compositionally biased region" description="Basic and acidic residues" evidence="1">
    <location>
        <begin position="17"/>
        <end position="26"/>
    </location>
</feature>
<proteinExistence type="predicted"/>
<evidence type="ECO:0000313" key="3">
    <source>
        <dbReference type="EnsemblMetazoa" id="PHUM462630-PA"/>
    </source>
</evidence>
<protein>
    <submittedName>
        <fullName evidence="2 3">Uncharacterized protein</fullName>
    </submittedName>
</protein>
<dbReference type="EMBL" id="AAZO01005634">
    <property type="status" value="NOT_ANNOTATED_CDS"/>
    <property type="molecule type" value="Genomic_DNA"/>
</dbReference>
<evidence type="ECO:0000313" key="4">
    <source>
        <dbReference type="Proteomes" id="UP000009046"/>
    </source>
</evidence>
<organism>
    <name type="scientific">Pediculus humanus subsp. corporis</name>
    <name type="common">Body louse</name>
    <dbReference type="NCBI Taxonomy" id="121224"/>
    <lineage>
        <taxon>Eukaryota</taxon>
        <taxon>Metazoa</taxon>
        <taxon>Ecdysozoa</taxon>
        <taxon>Arthropoda</taxon>
        <taxon>Hexapoda</taxon>
        <taxon>Insecta</taxon>
        <taxon>Pterygota</taxon>
        <taxon>Neoptera</taxon>
        <taxon>Paraneoptera</taxon>
        <taxon>Psocodea</taxon>
        <taxon>Troctomorpha</taxon>
        <taxon>Phthiraptera</taxon>
        <taxon>Anoplura</taxon>
        <taxon>Pediculidae</taxon>
        <taxon>Pediculus</taxon>
    </lineage>
</organism>
<dbReference type="EnsemblMetazoa" id="PHUM462630-RA">
    <property type="protein sequence ID" value="PHUM462630-PA"/>
    <property type="gene ID" value="PHUM462630"/>
</dbReference>
<dbReference type="InParanoid" id="E0VVE9"/>
<dbReference type="Proteomes" id="UP000009046">
    <property type="component" value="Unassembled WGS sequence"/>
</dbReference>
<evidence type="ECO:0000313" key="2">
    <source>
        <dbReference type="EMBL" id="EEB17355.1"/>
    </source>
</evidence>